<dbReference type="InterPro" id="IPR003333">
    <property type="entry name" value="CMAS"/>
</dbReference>
<dbReference type="Gene3D" id="3.40.50.150">
    <property type="entry name" value="Vaccinia Virus protein VP39"/>
    <property type="match status" value="1"/>
</dbReference>
<evidence type="ECO:0000313" key="6">
    <source>
        <dbReference type="EMBL" id="MFC4352701.1"/>
    </source>
</evidence>
<dbReference type="InterPro" id="IPR050723">
    <property type="entry name" value="CFA/CMAS"/>
</dbReference>
<keyword evidence="3 6" id="KW-0808">Transferase</keyword>
<keyword evidence="5" id="KW-0443">Lipid metabolism</keyword>
<dbReference type="PANTHER" id="PTHR43667:SF2">
    <property type="entry name" value="FATTY ACID C-METHYL TRANSFERASE"/>
    <property type="match status" value="1"/>
</dbReference>
<dbReference type="PANTHER" id="PTHR43667">
    <property type="entry name" value="CYCLOPROPANE-FATTY-ACYL-PHOSPHOLIPID SYNTHASE"/>
    <property type="match status" value="1"/>
</dbReference>
<reference evidence="7" key="1">
    <citation type="journal article" date="2019" name="Int. J. Syst. Evol. Microbiol.">
        <title>The Global Catalogue of Microorganisms (GCM) 10K type strain sequencing project: providing services to taxonomists for standard genome sequencing and annotation.</title>
        <authorList>
            <consortium name="The Broad Institute Genomics Platform"/>
            <consortium name="The Broad Institute Genome Sequencing Center for Infectious Disease"/>
            <person name="Wu L."/>
            <person name="Ma J."/>
        </authorList>
    </citation>
    <scope>NUCLEOTIDE SEQUENCE [LARGE SCALE GENOMIC DNA]</scope>
    <source>
        <strain evidence="7">CECT 8472</strain>
    </source>
</reference>
<comment type="similarity">
    <text evidence="1">Belongs to the CFA/CMAS family.</text>
</comment>
<accession>A0ABV8UN54</accession>
<dbReference type="Proteomes" id="UP001595799">
    <property type="component" value="Unassembled WGS sequence"/>
</dbReference>
<evidence type="ECO:0000256" key="4">
    <source>
        <dbReference type="ARBA" id="ARBA00022691"/>
    </source>
</evidence>
<dbReference type="PIRSF" id="PIRSF003085">
    <property type="entry name" value="CMAS"/>
    <property type="match status" value="1"/>
</dbReference>
<comment type="caution">
    <text evidence="6">The sequence shown here is derived from an EMBL/GenBank/DDBJ whole genome shotgun (WGS) entry which is preliminary data.</text>
</comment>
<proteinExistence type="inferred from homology"/>
<gene>
    <name evidence="6" type="ORF">ACFOW6_14210</name>
</gene>
<dbReference type="CDD" id="cd02440">
    <property type="entry name" value="AdoMet_MTases"/>
    <property type="match status" value="1"/>
</dbReference>
<sequence length="408" mass="46835">MTEGFGEMDMSWFPKRQPVPALYRPLVLLGQRLRYGELTLVLPDGGRHHFIGASQGPHAELQVYNAQFLPRFLLGGSNGFAQAYMAGHCDSPDLPAFLHLAALNMEYWSETLRGNAVYRGLQRMFHLARPNSRNGSKRNIAYHYDLGNDFYRAWLDESMTYSAALFEGTGQSLAEAQVAKYRRMAEYAGIQAGDHVLEIGCGWGGFAEYLARAYNARVTAITISDEQYAYACERIRRAGLEHLVEIRHQDYRDLDERFDRIVSIEMLEAVGERYWPLFFERLRACLKPRGRAALQVITISNRHFERYRRGADFIQRHIFPGGMLPSPEVLQAHIRQGGLVCTTDRGFGPDYARTLAIWRARFEAAWPRLDPGAFDERFRRMWTYYLAYCEAGFRTGRIDVRHVALAHS</sequence>
<organism evidence="6 7">
    <name type="scientific">Fodinicurvata halophila</name>
    <dbReference type="NCBI Taxonomy" id="1419723"/>
    <lineage>
        <taxon>Bacteria</taxon>
        <taxon>Pseudomonadati</taxon>
        <taxon>Pseudomonadota</taxon>
        <taxon>Alphaproteobacteria</taxon>
        <taxon>Rhodospirillales</taxon>
        <taxon>Rhodovibrionaceae</taxon>
        <taxon>Fodinicurvata</taxon>
    </lineage>
</organism>
<dbReference type="InterPro" id="IPR029063">
    <property type="entry name" value="SAM-dependent_MTases_sf"/>
</dbReference>
<dbReference type="SUPFAM" id="SSF53335">
    <property type="entry name" value="S-adenosyl-L-methionine-dependent methyltransferases"/>
    <property type="match status" value="1"/>
</dbReference>
<evidence type="ECO:0000256" key="2">
    <source>
        <dbReference type="ARBA" id="ARBA00022603"/>
    </source>
</evidence>
<name>A0ABV8UN54_9PROT</name>
<dbReference type="Pfam" id="PF02353">
    <property type="entry name" value="CMAS"/>
    <property type="match status" value="1"/>
</dbReference>
<dbReference type="RefSeq" id="WP_382423061.1">
    <property type="nucleotide sequence ID" value="NZ_JBHSCW010000008.1"/>
</dbReference>
<protein>
    <submittedName>
        <fullName evidence="6">Class I SAM-dependent methyltransferase</fullName>
        <ecNumber evidence="6">2.1.1.-</ecNumber>
    </submittedName>
</protein>
<evidence type="ECO:0000256" key="5">
    <source>
        <dbReference type="ARBA" id="ARBA00023098"/>
    </source>
</evidence>
<dbReference type="EMBL" id="JBHSCW010000008">
    <property type="protein sequence ID" value="MFC4352701.1"/>
    <property type="molecule type" value="Genomic_DNA"/>
</dbReference>
<evidence type="ECO:0000256" key="3">
    <source>
        <dbReference type="ARBA" id="ARBA00022679"/>
    </source>
</evidence>
<keyword evidence="2 6" id="KW-0489">Methyltransferase</keyword>
<evidence type="ECO:0000313" key="7">
    <source>
        <dbReference type="Proteomes" id="UP001595799"/>
    </source>
</evidence>
<dbReference type="GO" id="GO:0032259">
    <property type="term" value="P:methylation"/>
    <property type="evidence" value="ECO:0007669"/>
    <property type="project" value="UniProtKB-KW"/>
</dbReference>
<evidence type="ECO:0000256" key="1">
    <source>
        <dbReference type="ARBA" id="ARBA00010815"/>
    </source>
</evidence>
<keyword evidence="7" id="KW-1185">Reference proteome</keyword>
<dbReference type="GO" id="GO:0008168">
    <property type="term" value="F:methyltransferase activity"/>
    <property type="evidence" value="ECO:0007669"/>
    <property type="project" value="UniProtKB-KW"/>
</dbReference>
<keyword evidence="4" id="KW-0949">S-adenosyl-L-methionine</keyword>
<dbReference type="EC" id="2.1.1.-" evidence="6"/>